<feature type="non-terminal residue" evidence="1">
    <location>
        <position position="179"/>
    </location>
</feature>
<protein>
    <submittedName>
        <fullName evidence="1">Uncharacterized protein</fullName>
    </submittedName>
</protein>
<organism evidence="1 2">
    <name type="scientific">Tetraparma gracilis</name>
    <dbReference type="NCBI Taxonomy" id="2962635"/>
    <lineage>
        <taxon>Eukaryota</taxon>
        <taxon>Sar</taxon>
        <taxon>Stramenopiles</taxon>
        <taxon>Ochrophyta</taxon>
        <taxon>Bolidophyceae</taxon>
        <taxon>Parmales</taxon>
        <taxon>Triparmaceae</taxon>
        <taxon>Tetraparma</taxon>
    </lineage>
</organism>
<accession>A0ABQ6NBC5</accession>
<gene>
    <name evidence="1" type="ORF">TeGR_g5170</name>
</gene>
<reference evidence="1 2" key="1">
    <citation type="journal article" date="2023" name="Commun. Biol.">
        <title>Genome analysis of Parmales, the sister group of diatoms, reveals the evolutionary specialization of diatoms from phago-mixotrophs to photoautotrophs.</title>
        <authorList>
            <person name="Ban H."/>
            <person name="Sato S."/>
            <person name="Yoshikawa S."/>
            <person name="Yamada K."/>
            <person name="Nakamura Y."/>
            <person name="Ichinomiya M."/>
            <person name="Sato N."/>
            <person name="Blanc-Mathieu R."/>
            <person name="Endo H."/>
            <person name="Kuwata A."/>
            <person name="Ogata H."/>
        </authorList>
    </citation>
    <scope>NUCLEOTIDE SEQUENCE [LARGE SCALE GENOMIC DNA]</scope>
</reference>
<sequence length="179" mass="20000">MSQVAQDPSAQARAKWIAAKISDKTLRDAFIRAVADKTLDYSDAERKQIQEGLEMEAEVTNSSALKPIKMSNPLLDKAVAMTSKDGQHNIVQASATVRASLIKETAELDADGQDARALGQLLVHEMEPVRTKKRPEELEAKLHVFLFRTTVLRELTDGRPWFEALLHQVLLNEAQIKNK</sequence>
<evidence type="ECO:0000313" key="2">
    <source>
        <dbReference type="Proteomes" id="UP001165060"/>
    </source>
</evidence>
<name>A0ABQ6NBC5_9STRA</name>
<comment type="caution">
    <text evidence="1">The sequence shown here is derived from an EMBL/GenBank/DDBJ whole genome shotgun (WGS) entry which is preliminary data.</text>
</comment>
<proteinExistence type="predicted"/>
<dbReference type="Proteomes" id="UP001165060">
    <property type="component" value="Unassembled WGS sequence"/>
</dbReference>
<keyword evidence="2" id="KW-1185">Reference proteome</keyword>
<evidence type="ECO:0000313" key="1">
    <source>
        <dbReference type="EMBL" id="GMI52885.1"/>
    </source>
</evidence>
<dbReference type="EMBL" id="BRYB01006238">
    <property type="protein sequence ID" value="GMI52885.1"/>
    <property type="molecule type" value="Genomic_DNA"/>
</dbReference>